<evidence type="ECO:0000313" key="5">
    <source>
        <dbReference type="Proteomes" id="UP000006443"/>
    </source>
</evidence>
<accession>C0GGW6</accession>
<protein>
    <submittedName>
        <fullName evidence="4">Vacuolar H+transporting two-sector ATPase F subunit</fullName>
    </submittedName>
</protein>
<evidence type="ECO:0000256" key="1">
    <source>
        <dbReference type="ARBA" id="ARBA00010148"/>
    </source>
</evidence>
<evidence type="ECO:0000256" key="2">
    <source>
        <dbReference type="ARBA" id="ARBA00022448"/>
    </source>
</evidence>
<reference evidence="4 5" key="1">
    <citation type="submission" date="2009-02" db="EMBL/GenBank/DDBJ databases">
        <title>Sequencing of the draft genome and assembly of Dethiobacter alkaliphilus AHT 1.</title>
        <authorList>
            <consortium name="US DOE Joint Genome Institute (JGI-PGF)"/>
            <person name="Lucas S."/>
            <person name="Copeland A."/>
            <person name="Lapidus A."/>
            <person name="Glavina del Rio T."/>
            <person name="Dalin E."/>
            <person name="Tice H."/>
            <person name="Bruce D."/>
            <person name="Goodwin L."/>
            <person name="Pitluck S."/>
            <person name="Larimer F."/>
            <person name="Land M.L."/>
            <person name="Hauser L."/>
            <person name="Muyzer G."/>
        </authorList>
    </citation>
    <scope>NUCLEOTIDE SEQUENCE [LARGE SCALE GENOMIC DNA]</scope>
    <source>
        <strain evidence="4 5">AHT 1</strain>
    </source>
</reference>
<keyword evidence="2" id="KW-0813">Transport</keyword>
<keyword evidence="3" id="KW-0406">Ion transport</keyword>
<dbReference type="InterPro" id="IPR008218">
    <property type="entry name" value="ATPase_V1-cplx_f_g_su"/>
</dbReference>
<name>C0GGW6_DETAL</name>
<dbReference type="NCBIfam" id="NF002384">
    <property type="entry name" value="PRK01395.1"/>
    <property type="match status" value="1"/>
</dbReference>
<dbReference type="RefSeq" id="WP_008516569.1">
    <property type="nucleotide sequence ID" value="NZ_ACJM01000007.1"/>
</dbReference>
<dbReference type="GO" id="GO:0046961">
    <property type="term" value="F:proton-transporting ATPase activity, rotational mechanism"/>
    <property type="evidence" value="ECO:0007669"/>
    <property type="project" value="InterPro"/>
</dbReference>
<dbReference type="Proteomes" id="UP000006443">
    <property type="component" value="Unassembled WGS sequence"/>
</dbReference>
<evidence type="ECO:0000313" key="4">
    <source>
        <dbReference type="EMBL" id="EEG77557.1"/>
    </source>
</evidence>
<sequence length="110" mass="11659">MSMYKVAVVGEKDSILGFKALGVAAYPVTNGDEAASALQEIVRDKVAIVCITEAIAQHIQPQIDELNKKLIPAVVLIPNNQGTLGLGMQQIKRNAEKAIGADILFGKEGS</sequence>
<organism evidence="4 5">
    <name type="scientific">Dethiobacter alkaliphilus AHT 1</name>
    <dbReference type="NCBI Taxonomy" id="555088"/>
    <lineage>
        <taxon>Bacteria</taxon>
        <taxon>Bacillati</taxon>
        <taxon>Bacillota</taxon>
        <taxon>Dethiobacteria</taxon>
        <taxon>Dethiobacterales</taxon>
        <taxon>Dethiobacteraceae</taxon>
        <taxon>Dethiobacter</taxon>
    </lineage>
</organism>
<dbReference type="eggNOG" id="COG1436">
    <property type="taxonomic scope" value="Bacteria"/>
</dbReference>
<dbReference type="Gene3D" id="3.40.50.10580">
    <property type="entry name" value="ATPase, V1 complex, subunit F"/>
    <property type="match status" value="1"/>
</dbReference>
<keyword evidence="5" id="KW-1185">Reference proteome</keyword>
<dbReference type="STRING" id="555088.DealDRAFT_1680"/>
<dbReference type="EMBL" id="ACJM01000007">
    <property type="protein sequence ID" value="EEG77557.1"/>
    <property type="molecule type" value="Genomic_DNA"/>
</dbReference>
<dbReference type="SUPFAM" id="SSF159468">
    <property type="entry name" value="AtpF-like"/>
    <property type="match status" value="1"/>
</dbReference>
<gene>
    <name evidence="4" type="ORF">DealDRAFT_1680</name>
</gene>
<dbReference type="Pfam" id="PF01990">
    <property type="entry name" value="ATP-synt_F"/>
    <property type="match status" value="1"/>
</dbReference>
<comment type="similarity">
    <text evidence="1">Belongs to the V-ATPase F subunit family.</text>
</comment>
<comment type="caution">
    <text evidence="4">The sequence shown here is derived from an EMBL/GenBank/DDBJ whole genome shotgun (WGS) entry which is preliminary data.</text>
</comment>
<evidence type="ECO:0000256" key="3">
    <source>
        <dbReference type="ARBA" id="ARBA00023065"/>
    </source>
</evidence>
<proteinExistence type="inferred from homology"/>
<dbReference type="AlphaFoldDB" id="C0GGW6"/>
<dbReference type="InterPro" id="IPR036906">
    <property type="entry name" value="ATPase_V1_fsu_sf"/>
</dbReference>